<keyword evidence="2" id="KW-1133">Transmembrane helix</keyword>
<feature type="transmembrane region" description="Helical" evidence="2">
    <location>
        <begin position="68"/>
        <end position="90"/>
    </location>
</feature>
<name>A0AAJ0B983_9PEZI</name>
<dbReference type="Gene3D" id="1.10.167.10">
    <property type="entry name" value="Regulator of G-protein Signalling 4, domain 2"/>
    <property type="match status" value="1"/>
</dbReference>
<feature type="transmembrane region" description="Helical" evidence="2">
    <location>
        <begin position="254"/>
        <end position="276"/>
    </location>
</feature>
<dbReference type="InterPro" id="IPR036305">
    <property type="entry name" value="RGS_sf"/>
</dbReference>
<evidence type="ECO:0000256" key="2">
    <source>
        <dbReference type="SAM" id="Phobius"/>
    </source>
</evidence>
<reference evidence="3" key="1">
    <citation type="submission" date="2023-06" db="EMBL/GenBank/DDBJ databases">
        <title>Genome-scale phylogeny and comparative genomics of the fungal order Sordariales.</title>
        <authorList>
            <consortium name="Lawrence Berkeley National Laboratory"/>
            <person name="Hensen N."/>
            <person name="Bonometti L."/>
            <person name="Westerberg I."/>
            <person name="Brannstrom I.O."/>
            <person name="Guillou S."/>
            <person name="Cros-Aarteil S."/>
            <person name="Calhoun S."/>
            <person name="Haridas S."/>
            <person name="Kuo A."/>
            <person name="Mondo S."/>
            <person name="Pangilinan J."/>
            <person name="Riley R."/>
            <person name="Labutti K."/>
            <person name="Andreopoulos B."/>
            <person name="Lipzen A."/>
            <person name="Chen C."/>
            <person name="Yanf M."/>
            <person name="Daum C."/>
            <person name="Ng V."/>
            <person name="Clum A."/>
            <person name="Steindorff A."/>
            <person name="Ohm R."/>
            <person name="Martin F."/>
            <person name="Silar P."/>
            <person name="Natvig D."/>
            <person name="Lalanne C."/>
            <person name="Gautier V."/>
            <person name="Ament-Velasquez S.L."/>
            <person name="Kruys A."/>
            <person name="Hutchinson M.I."/>
            <person name="Powell A.J."/>
            <person name="Barry K."/>
            <person name="Miller A.N."/>
            <person name="Grigoriev I.V."/>
            <person name="Debuchy R."/>
            <person name="Gladieux P."/>
            <person name="Thoren M.H."/>
            <person name="Johannesson H."/>
        </authorList>
    </citation>
    <scope>NUCLEOTIDE SEQUENCE</scope>
    <source>
        <strain evidence="3">PSN4</strain>
    </source>
</reference>
<accession>A0AAJ0B983</accession>
<feature type="transmembrane region" description="Helical" evidence="2">
    <location>
        <begin position="35"/>
        <end position="56"/>
    </location>
</feature>
<dbReference type="AlphaFoldDB" id="A0AAJ0B983"/>
<feature type="transmembrane region" description="Helical" evidence="2">
    <location>
        <begin position="167"/>
        <end position="188"/>
    </location>
</feature>
<keyword evidence="4" id="KW-1185">Reference proteome</keyword>
<evidence type="ECO:0000313" key="3">
    <source>
        <dbReference type="EMBL" id="KAK1752778.1"/>
    </source>
</evidence>
<gene>
    <name evidence="3" type="ORF">QBC47DRAFT_62761</name>
</gene>
<feature type="compositionally biased region" description="Low complexity" evidence="1">
    <location>
        <begin position="602"/>
        <end position="617"/>
    </location>
</feature>
<organism evidence="3 4">
    <name type="scientific">Echria macrotheca</name>
    <dbReference type="NCBI Taxonomy" id="438768"/>
    <lineage>
        <taxon>Eukaryota</taxon>
        <taxon>Fungi</taxon>
        <taxon>Dikarya</taxon>
        <taxon>Ascomycota</taxon>
        <taxon>Pezizomycotina</taxon>
        <taxon>Sordariomycetes</taxon>
        <taxon>Sordariomycetidae</taxon>
        <taxon>Sordariales</taxon>
        <taxon>Schizotheciaceae</taxon>
        <taxon>Echria</taxon>
    </lineage>
</organism>
<sequence length="635" mass="72101">MILPRGAVARAITGGSEFGTTVDTKPQVRLDSIGVWWICFGAIWTFFLVLGMVFLYRKRHMPTLRMRGLPLTFAGIVLLHLYWCTVQIGYSVGPLAPEVAEFWIMSIWYPFGIALFQAGNSQFLHIARAQSRFARPDSQLSFRWSEKRSEPKGLFQRIRRMDYSQKMFLFVTLGMTCQLVVVVFIFMISRKFHPDFGIPGTEVYGSTPVEIAIQQGRGWEWWPSLFWQFLWAWVIAPIILWRSRGIRDTHGWQLQTMACCIAGLPAAPMWLIALYVPEMAPVNAVFVPPQWIALSIFVMEIFTVFVPCWQVRKHQNLMQETLDSIASWESKKMKTKSEAASDNSAPPLSPTSTKVAEPLSFDPWKKLPSFDKSEPDGLPTGESVMTMAALEHVLDKNPEPLRKFSATRDFSGENIAFLTAVAEWKTTMPPPFVRNRHNTTPEIVRQQFTRALRIYVDFISPRDAEFPINIAWHELRKLEGIFERAARSTMGDRRDRRAGATPFAEVDWRPAQESRGSEIHMVTRNTPAVPAPAVVSDGNSTDTLALPSDPHVSRPDEEALYFTGDIPAAFDASVFDAAQASIKYLVLTNTWPKYVRERRSSESSAATRSTAETYETSGSKRSLRRALAFLRPMLR</sequence>
<evidence type="ECO:0000313" key="4">
    <source>
        <dbReference type="Proteomes" id="UP001239445"/>
    </source>
</evidence>
<dbReference type="Proteomes" id="UP001239445">
    <property type="component" value="Unassembled WGS sequence"/>
</dbReference>
<keyword evidence="2" id="KW-0472">Membrane</keyword>
<evidence type="ECO:0000256" key="1">
    <source>
        <dbReference type="SAM" id="MobiDB-lite"/>
    </source>
</evidence>
<keyword evidence="2" id="KW-0812">Transmembrane</keyword>
<feature type="region of interest" description="Disordered" evidence="1">
    <location>
        <begin position="333"/>
        <end position="356"/>
    </location>
</feature>
<feature type="transmembrane region" description="Helical" evidence="2">
    <location>
        <begin position="102"/>
        <end position="119"/>
    </location>
</feature>
<protein>
    <recommendedName>
        <fullName evidence="5">RGS domain-containing protein</fullName>
    </recommendedName>
</protein>
<dbReference type="SUPFAM" id="SSF48097">
    <property type="entry name" value="Regulator of G-protein signaling, RGS"/>
    <property type="match status" value="1"/>
</dbReference>
<comment type="caution">
    <text evidence="3">The sequence shown here is derived from an EMBL/GenBank/DDBJ whole genome shotgun (WGS) entry which is preliminary data.</text>
</comment>
<dbReference type="EMBL" id="MU839839">
    <property type="protein sequence ID" value="KAK1752778.1"/>
    <property type="molecule type" value="Genomic_DNA"/>
</dbReference>
<feature type="region of interest" description="Disordered" evidence="1">
    <location>
        <begin position="597"/>
        <end position="617"/>
    </location>
</feature>
<feature type="transmembrane region" description="Helical" evidence="2">
    <location>
        <begin position="291"/>
        <end position="309"/>
    </location>
</feature>
<feature type="compositionally biased region" description="Polar residues" evidence="1">
    <location>
        <begin position="340"/>
        <end position="354"/>
    </location>
</feature>
<proteinExistence type="predicted"/>
<feature type="region of interest" description="Disordered" evidence="1">
    <location>
        <begin position="529"/>
        <end position="552"/>
    </location>
</feature>
<feature type="transmembrane region" description="Helical" evidence="2">
    <location>
        <begin position="225"/>
        <end position="242"/>
    </location>
</feature>
<evidence type="ECO:0008006" key="5">
    <source>
        <dbReference type="Google" id="ProtNLM"/>
    </source>
</evidence>
<dbReference type="InterPro" id="IPR044926">
    <property type="entry name" value="RGS_subdomain_2"/>
</dbReference>